<feature type="coiled-coil region" evidence="1">
    <location>
        <begin position="517"/>
        <end position="551"/>
    </location>
</feature>
<dbReference type="GO" id="GO:0015074">
    <property type="term" value="P:DNA integration"/>
    <property type="evidence" value="ECO:0007669"/>
    <property type="project" value="InterPro"/>
</dbReference>
<evidence type="ECO:0000259" key="2">
    <source>
        <dbReference type="PROSITE" id="PS50994"/>
    </source>
</evidence>
<dbReference type="InterPro" id="IPR008042">
    <property type="entry name" value="Retrotrans_Pao"/>
</dbReference>
<comment type="caution">
    <text evidence="3">The sequence shown here is derived from an EMBL/GenBank/DDBJ whole genome shotgun (WGS) entry which is preliminary data.</text>
</comment>
<keyword evidence="1" id="KW-0175">Coiled coil</keyword>
<dbReference type="InterPro" id="IPR043502">
    <property type="entry name" value="DNA/RNA_pol_sf"/>
</dbReference>
<dbReference type="PANTHER" id="PTHR47331:SF5">
    <property type="entry name" value="RIBONUCLEASE H"/>
    <property type="match status" value="1"/>
</dbReference>
<sequence length="1229" mass="141812">MECVKRESCPIYNGSHHFSICFRNRHDDLSTKRDTDNTVSAVIKTEVNSVLLQTCAALIDIKNEQEVVRLFLDNGSQRSFVLKSTSEKFNFPILRKENLSICTFGAKETETKTLNIVKIKLKNRDDPNLCIEIEAVETEHISITNLPTPDRNIDKKFRYLKNVQLADSYEFNDKEISILIGADYYYQVVTGRITRLNKNLVTVETLFGWSLQGQSTDSEDLLTMSVIVDESNISKQLSEFWNLENLGIEAEVSDEENIDNDIMSEFEAGISYQNKWYKVKFPWKPNMKTLLESNEEIARKRFLKLRSRFKNDSSLFEDYKLVVNNYLSEKIIERVPFEEENLKHNIFYLPHRAVIRTDKTTSKLRIVFDASSHAKAQLYLNDCLHTGLNFIPNLFFLLIKFKVNPIAFVADIKMAFLMIEIDESERDFTRFFWDENPGIDLENKRLDIFRMTRVLFGVKSSPFLLAATIKHHLKKYVDIFPDTFNHLNQSLYVDDFLCANVSVQAALTTCIESKQILEDASMDLRKWRTNSSELNQRLKNLNFEVDEHKESLNTLIASKVLGVGLDWDDKLPKQVEVSWNKWCNEIHYLSEINIPQYYFQNFLPSNATTIQLHCFSDASKKAYGTVAYLRIELNDGNIIYSFVASKGRVAPLKTLSIPRLELMGALLCARLSDKIATALILPASRFYWTDSSITCYWIKGYFNKHKVFVKNRIKEIQKLSDPKEWHYCKGKDNPADLISRGLPLNDLKNNKIWWHGPKWLTMKQTEWPLFSEHIIETEINNDKLELKKSINVNTAVEKRQIENNLISRYSSFSKLIRISALCLRFVYNCKVNPVLRKIDCISASEFDHVTKVLVKQVQLNEFLTEIKCLKNGQPIPKGSKISSLNVFLDEDEILRVGGRLKHSTLSEFQKHQMMLPKAHHLTDLIIEHYHKKSLHSGLQTTLYLIRQFYWISLIGTKATHLEVVSGLTTEAFLACLRRLIARRSKPSVIWSDNATNFKGARNILNEWNEICKSNRIQLFSAEEGIEWNFIPPASPHFGGLWEANIKSMKRILLRVAKSAIMNFEELTTLMAQIEAVLNSRPLSPLSSDPNDLNPLTPGHFLTNCAISSFPEPYTASGSLSYHSRWKLIQSLRDKFWNRWSTEYLTHLQTRAKWSVQNPNLRENQLVLLKDPNTKPLDWPMGRILEVFPGSDGLVRVVNVKTSTGILKRAITKVVPLPIPVDPASVEKNI</sequence>
<evidence type="ECO:0000313" key="3">
    <source>
        <dbReference type="EMBL" id="GFY26593.1"/>
    </source>
</evidence>
<reference evidence="3" key="1">
    <citation type="submission" date="2020-08" db="EMBL/GenBank/DDBJ databases">
        <title>Multicomponent nature underlies the extraordinary mechanical properties of spider dragline silk.</title>
        <authorList>
            <person name="Kono N."/>
            <person name="Nakamura H."/>
            <person name="Mori M."/>
            <person name="Yoshida Y."/>
            <person name="Ohtoshi R."/>
            <person name="Malay A.D."/>
            <person name="Moran D.A.P."/>
            <person name="Tomita M."/>
            <person name="Numata K."/>
            <person name="Arakawa K."/>
        </authorList>
    </citation>
    <scope>NUCLEOTIDE SEQUENCE</scope>
</reference>
<organism evidence="3 4">
    <name type="scientific">Trichonephila clavipes</name>
    <name type="common">Golden silk orbweaver</name>
    <name type="synonym">Nephila clavipes</name>
    <dbReference type="NCBI Taxonomy" id="2585209"/>
    <lineage>
        <taxon>Eukaryota</taxon>
        <taxon>Metazoa</taxon>
        <taxon>Ecdysozoa</taxon>
        <taxon>Arthropoda</taxon>
        <taxon>Chelicerata</taxon>
        <taxon>Arachnida</taxon>
        <taxon>Araneae</taxon>
        <taxon>Araneomorphae</taxon>
        <taxon>Entelegynae</taxon>
        <taxon>Araneoidea</taxon>
        <taxon>Nephilidae</taxon>
        <taxon>Trichonephila</taxon>
    </lineage>
</organism>
<dbReference type="InterPro" id="IPR036397">
    <property type="entry name" value="RNaseH_sf"/>
</dbReference>
<dbReference type="SUPFAM" id="SSF53098">
    <property type="entry name" value="Ribonuclease H-like"/>
    <property type="match status" value="1"/>
</dbReference>
<dbReference type="InterPro" id="IPR001584">
    <property type="entry name" value="Integrase_cat-core"/>
</dbReference>
<dbReference type="PANTHER" id="PTHR47331">
    <property type="entry name" value="PHD-TYPE DOMAIN-CONTAINING PROTEIN"/>
    <property type="match status" value="1"/>
</dbReference>
<proteinExistence type="predicted"/>
<dbReference type="InterPro" id="IPR040676">
    <property type="entry name" value="DUF5641"/>
</dbReference>
<dbReference type="GO" id="GO:0042575">
    <property type="term" value="C:DNA polymerase complex"/>
    <property type="evidence" value="ECO:0007669"/>
    <property type="project" value="UniProtKB-ARBA"/>
</dbReference>
<evidence type="ECO:0000256" key="1">
    <source>
        <dbReference type="SAM" id="Coils"/>
    </source>
</evidence>
<name>A0A8X6W1W3_TRICX</name>
<dbReference type="Pfam" id="PF05380">
    <property type="entry name" value="Peptidase_A17"/>
    <property type="match status" value="1"/>
</dbReference>
<dbReference type="Gene3D" id="3.30.420.10">
    <property type="entry name" value="Ribonuclease H-like superfamily/Ribonuclease H"/>
    <property type="match status" value="1"/>
</dbReference>
<keyword evidence="4" id="KW-1185">Reference proteome</keyword>
<dbReference type="Proteomes" id="UP000887159">
    <property type="component" value="Unassembled WGS sequence"/>
</dbReference>
<accession>A0A8X6W1W3</accession>
<dbReference type="SUPFAM" id="SSF56672">
    <property type="entry name" value="DNA/RNA polymerases"/>
    <property type="match status" value="1"/>
</dbReference>
<dbReference type="PROSITE" id="PS50994">
    <property type="entry name" value="INTEGRASE"/>
    <property type="match status" value="1"/>
</dbReference>
<gene>
    <name evidence="3" type="primary">AVEN_138255_1</name>
    <name evidence="3" type="ORF">TNCV_2879231</name>
</gene>
<dbReference type="Pfam" id="PF18701">
    <property type="entry name" value="DUF5641"/>
    <property type="match status" value="1"/>
</dbReference>
<dbReference type="GO" id="GO:0071897">
    <property type="term" value="P:DNA biosynthetic process"/>
    <property type="evidence" value="ECO:0007669"/>
    <property type="project" value="UniProtKB-ARBA"/>
</dbReference>
<dbReference type="GO" id="GO:0003676">
    <property type="term" value="F:nucleic acid binding"/>
    <property type="evidence" value="ECO:0007669"/>
    <property type="project" value="InterPro"/>
</dbReference>
<evidence type="ECO:0000313" key="4">
    <source>
        <dbReference type="Proteomes" id="UP000887159"/>
    </source>
</evidence>
<dbReference type="AlphaFoldDB" id="A0A8X6W1W3"/>
<dbReference type="InterPro" id="IPR012337">
    <property type="entry name" value="RNaseH-like_sf"/>
</dbReference>
<feature type="domain" description="Integrase catalytic" evidence="2">
    <location>
        <begin position="912"/>
        <end position="1105"/>
    </location>
</feature>
<dbReference type="EMBL" id="BMAU01021376">
    <property type="protein sequence ID" value="GFY26593.1"/>
    <property type="molecule type" value="Genomic_DNA"/>
</dbReference>
<protein>
    <recommendedName>
        <fullName evidence="2">Integrase catalytic domain-containing protein</fullName>
    </recommendedName>
</protein>